<evidence type="ECO:0000313" key="3">
    <source>
        <dbReference type="Proteomes" id="UP000075884"/>
    </source>
</evidence>
<name>A0A182NWF6_9DIPT</name>
<organism evidence="2 3">
    <name type="scientific">Anopheles dirus</name>
    <dbReference type="NCBI Taxonomy" id="7168"/>
    <lineage>
        <taxon>Eukaryota</taxon>
        <taxon>Metazoa</taxon>
        <taxon>Ecdysozoa</taxon>
        <taxon>Arthropoda</taxon>
        <taxon>Hexapoda</taxon>
        <taxon>Insecta</taxon>
        <taxon>Pterygota</taxon>
        <taxon>Neoptera</taxon>
        <taxon>Endopterygota</taxon>
        <taxon>Diptera</taxon>
        <taxon>Nematocera</taxon>
        <taxon>Culicoidea</taxon>
        <taxon>Culicidae</taxon>
        <taxon>Anophelinae</taxon>
        <taxon>Anopheles</taxon>
    </lineage>
</organism>
<protein>
    <submittedName>
        <fullName evidence="2">Uncharacterized protein</fullName>
    </submittedName>
</protein>
<accession>A0A182NWF6</accession>
<reference evidence="2" key="2">
    <citation type="submission" date="2020-05" db="UniProtKB">
        <authorList>
            <consortium name="EnsemblMetazoa"/>
        </authorList>
    </citation>
    <scope>IDENTIFICATION</scope>
    <source>
        <strain evidence="2">WRAIR2</strain>
    </source>
</reference>
<proteinExistence type="predicted"/>
<reference evidence="3" key="1">
    <citation type="submission" date="2013-03" db="EMBL/GenBank/DDBJ databases">
        <title>The Genome Sequence of Anopheles dirus WRAIR2.</title>
        <authorList>
            <consortium name="The Broad Institute Genomics Platform"/>
            <person name="Neafsey D.E."/>
            <person name="Walton C."/>
            <person name="Walker B."/>
            <person name="Young S.K."/>
            <person name="Zeng Q."/>
            <person name="Gargeya S."/>
            <person name="Fitzgerald M."/>
            <person name="Haas B."/>
            <person name="Abouelleil A."/>
            <person name="Allen A.W."/>
            <person name="Alvarado L."/>
            <person name="Arachchi H.M."/>
            <person name="Berlin A.M."/>
            <person name="Chapman S.B."/>
            <person name="Gainer-Dewar J."/>
            <person name="Goldberg J."/>
            <person name="Griggs A."/>
            <person name="Gujja S."/>
            <person name="Hansen M."/>
            <person name="Howarth C."/>
            <person name="Imamovic A."/>
            <person name="Ireland A."/>
            <person name="Larimer J."/>
            <person name="McCowan C."/>
            <person name="Murphy C."/>
            <person name="Pearson M."/>
            <person name="Poon T.W."/>
            <person name="Priest M."/>
            <person name="Roberts A."/>
            <person name="Saif S."/>
            <person name="Shea T."/>
            <person name="Sisk P."/>
            <person name="Sykes S."/>
            <person name="Wortman J."/>
            <person name="Nusbaum C."/>
            <person name="Birren B."/>
        </authorList>
    </citation>
    <scope>NUCLEOTIDE SEQUENCE [LARGE SCALE GENOMIC DNA]</scope>
    <source>
        <strain evidence="3">WRAIR2</strain>
    </source>
</reference>
<dbReference type="EnsemblMetazoa" id="ADIR014230-RA">
    <property type="protein sequence ID" value="ADIR014230-PA"/>
    <property type="gene ID" value="ADIR014230"/>
</dbReference>
<dbReference type="Proteomes" id="UP000075884">
    <property type="component" value="Unassembled WGS sequence"/>
</dbReference>
<dbReference type="AlphaFoldDB" id="A0A182NWF6"/>
<evidence type="ECO:0000313" key="2">
    <source>
        <dbReference type="EnsemblMetazoa" id="ADIR014230-PA"/>
    </source>
</evidence>
<keyword evidence="3" id="KW-1185">Reference proteome</keyword>
<evidence type="ECO:0000256" key="1">
    <source>
        <dbReference type="SAM" id="MobiDB-lite"/>
    </source>
</evidence>
<feature type="region of interest" description="Disordered" evidence="1">
    <location>
        <begin position="1"/>
        <end position="21"/>
    </location>
</feature>
<sequence length="21" mass="2368">MGANQCMTRAEPNSDRQPTYP</sequence>
<dbReference type="VEuPathDB" id="VectorBase:ADIR014230"/>